<evidence type="ECO:0000313" key="1">
    <source>
        <dbReference type="EMBL" id="KIS02927.1"/>
    </source>
</evidence>
<dbReference type="AlphaFoldDB" id="A0A0D1A5E7"/>
<dbReference type="EMBL" id="AWTT01000039">
    <property type="protein sequence ID" value="KIS02927.1"/>
    <property type="molecule type" value="Genomic_DNA"/>
</dbReference>
<accession>A0A0D1A5E7</accession>
<organism evidence="1 2">
    <name type="scientific">Paucilactobacillus wasatchensis</name>
    <dbReference type="NCBI Taxonomy" id="1335616"/>
    <lineage>
        <taxon>Bacteria</taxon>
        <taxon>Bacillati</taxon>
        <taxon>Bacillota</taxon>
        <taxon>Bacilli</taxon>
        <taxon>Lactobacillales</taxon>
        <taxon>Lactobacillaceae</taxon>
        <taxon>Paucilactobacillus</taxon>
    </lineage>
</organism>
<dbReference type="Proteomes" id="UP000032279">
    <property type="component" value="Unassembled WGS sequence"/>
</dbReference>
<sequence length="45" mass="5118">MSGLDIFDFKIIFSSEISHRIKGNLITSESLFIAETCFQPQKPEV</sequence>
<evidence type="ECO:0000313" key="2">
    <source>
        <dbReference type="Proteomes" id="UP000032279"/>
    </source>
</evidence>
<protein>
    <submittedName>
        <fullName evidence="1">Uncharacterized protein</fullName>
    </submittedName>
</protein>
<reference evidence="1 2" key="1">
    <citation type="submission" date="2013-08" db="EMBL/GenBank/DDBJ databases">
        <title>Lactobacillus wasatchii sp. WDC04, a late gas producing bacteria isolated from aged chedder cheese.</title>
        <authorList>
            <person name="Oberg C.J."/>
            <person name="Culumber M."/>
            <person name="McMahon D.J."/>
            <person name="Broadbent J.R."/>
            <person name="Oberg T.S."/>
            <person name="Ortaki F."/>
        </authorList>
    </citation>
    <scope>NUCLEOTIDE SEQUENCE [LARGE SCALE GENOMIC DNA]</scope>
    <source>
        <strain evidence="1 2">WDC04</strain>
    </source>
</reference>
<dbReference type="PATRIC" id="fig|1335616.4.peg.1475"/>
<name>A0A0D1A5E7_9LACO</name>
<keyword evidence="2" id="KW-1185">Reference proteome</keyword>
<comment type="caution">
    <text evidence="1">The sequence shown here is derived from an EMBL/GenBank/DDBJ whole genome shotgun (WGS) entry which is preliminary data.</text>
</comment>
<proteinExistence type="predicted"/>
<gene>
    <name evidence="1" type="ORF">WDC_1471</name>
</gene>